<proteinExistence type="predicted"/>
<sequence>MAHRNYWRLRTRSTIHYYCSFPIQILVFKSMLLSKSIFHFLWTPS</sequence>
<accession>A0A8T0V746</accession>
<keyword evidence="3" id="KW-1185">Reference proteome</keyword>
<name>A0A8T0V746_PANVG</name>
<dbReference type="AlphaFoldDB" id="A0A8T0V746"/>
<gene>
    <name evidence="2" type="ORF">PVAP13_3KG406600</name>
</gene>
<feature type="transmembrane region" description="Helical" evidence="1">
    <location>
        <begin position="21"/>
        <end position="42"/>
    </location>
</feature>
<comment type="caution">
    <text evidence="2">The sequence shown here is derived from an EMBL/GenBank/DDBJ whole genome shotgun (WGS) entry which is preliminary data.</text>
</comment>
<evidence type="ECO:0000256" key="1">
    <source>
        <dbReference type="SAM" id="Phobius"/>
    </source>
</evidence>
<evidence type="ECO:0000313" key="3">
    <source>
        <dbReference type="Proteomes" id="UP000823388"/>
    </source>
</evidence>
<reference evidence="2" key="1">
    <citation type="submission" date="2020-05" db="EMBL/GenBank/DDBJ databases">
        <title>WGS assembly of Panicum virgatum.</title>
        <authorList>
            <person name="Lovell J.T."/>
            <person name="Jenkins J."/>
            <person name="Shu S."/>
            <person name="Juenger T.E."/>
            <person name="Schmutz J."/>
        </authorList>
    </citation>
    <scope>NUCLEOTIDE SEQUENCE</scope>
    <source>
        <strain evidence="2">AP13</strain>
    </source>
</reference>
<organism evidence="2 3">
    <name type="scientific">Panicum virgatum</name>
    <name type="common">Blackwell switchgrass</name>
    <dbReference type="NCBI Taxonomy" id="38727"/>
    <lineage>
        <taxon>Eukaryota</taxon>
        <taxon>Viridiplantae</taxon>
        <taxon>Streptophyta</taxon>
        <taxon>Embryophyta</taxon>
        <taxon>Tracheophyta</taxon>
        <taxon>Spermatophyta</taxon>
        <taxon>Magnoliopsida</taxon>
        <taxon>Liliopsida</taxon>
        <taxon>Poales</taxon>
        <taxon>Poaceae</taxon>
        <taxon>PACMAD clade</taxon>
        <taxon>Panicoideae</taxon>
        <taxon>Panicodae</taxon>
        <taxon>Paniceae</taxon>
        <taxon>Panicinae</taxon>
        <taxon>Panicum</taxon>
        <taxon>Panicum sect. Hiantes</taxon>
    </lineage>
</organism>
<dbReference type="EMBL" id="CM029041">
    <property type="protein sequence ID" value="KAG2629336.1"/>
    <property type="molecule type" value="Genomic_DNA"/>
</dbReference>
<keyword evidence="1" id="KW-0472">Membrane</keyword>
<keyword evidence="1" id="KW-0812">Transmembrane</keyword>
<keyword evidence="1" id="KW-1133">Transmembrane helix</keyword>
<protein>
    <submittedName>
        <fullName evidence="2">Uncharacterized protein</fullName>
    </submittedName>
</protein>
<evidence type="ECO:0000313" key="2">
    <source>
        <dbReference type="EMBL" id="KAG2629336.1"/>
    </source>
</evidence>
<dbReference type="Proteomes" id="UP000823388">
    <property type="component" value="Chromosome 3K"/>
</dbReference>